<dbReference type="EMBL" id="CAKLCB010000232">
    <property type="protein sequence ID" value="CAH0517343.1"/>
    <property type="molecule type" value="Genomic_DNA"/>
</dbReference>
<dbReference type="Proteomes" id="UP001158986">
    <property type="component" value="Unassembled WGS sequence"/>
</dbReference>
<sequence>MTVTVLSTTRFSYVKVLAVIVLISLYAATSMISVNWTSGGIKWSLHGLDTLYTAHNGISIKRHLRSHVAETDEGDANTSEERVSSILSVANLDPTALKVAATFSKIEIPFSEKITLVLEKMSTSFMKFLLSCQKWKLIFPFDASQLYVIFKFPSPLEDICLFTQPNFLEWVDMVAEKVKSESRGIRKGEENAFDEKLYLEINNVLGKKMGRVLLKAHLEKLNLALRKMELSKTPSTLPKTLVDIELEALLKKDRKNKDKLQKLVNALDSIPEKPVKPVSLLRGRAYVRTKTNLQPKSNN</sequence>
<protein>
    <submittedName>
        <fullName evidence="2">Uncharacterized protein</fullName>
    </submittedName>
</protein>
<keyword evidence="1" id="KW-1133">Transmembrane helix</keyword>
<organism evidence="2 3">
    <name type="scientific">Peronospora belbahrii</name>
    <dbReference type="NCBI Taxonomy" id="622444"/>
    <lineage>
        <taxon>Eukaryota</taxon>
        <taxon>Sar</taxon>
        <taxon>Stramenopiles</taxon>
        <taxon>Oomycota</taxon>
        <taxon>Peronosporomycetes</taxon>
        <taxon>Peronosporales</taxon>
        <taxon>Peronosporaceae</taxon>
        <taxon>Peronospora</taxon>
    </lineage>
</organism>
<keyword evidence="3" id="KW-1185">Reference proteome</keyword>
<proteinExistence type="predicted"/>
<evidence type="ECO:0000256" key="1">
    <source>
        <dbReference type="SAM" id="Phobius"/>
    </source>
</evidence>
<gene>
    <name evidence="2" type="ORF">PBS001_LOCUS3963</name>
</gene>
<reference evidence="2 3" key="1">
    <citation type="submission" date="2021-11" db="EMBL/GenBank/DDBJ databases">
        <authorList>
            <person name="Islam A."/>
            <person name="Islam S."/>
            <person name="Flora M.S."/>
            <person name="Rahman M."/>
            <person name="Ziaur R.M."/>
            <person name="Epstein J.H."/>
            <person name="Hassan M."/>
            <person name="Klassen M."/>
            <person name="Woodard K."/>
            <person name="Webb A."/>
            <person name="Webby R.J."/>
            <person name="El Zowalaty M.E."/>
        </authorList>
    </citation>
    <scope>NUCLEOTIDE SEQUENCE [LARGE SCALE GENOMIC DNA]</scope>
    <source>
        <strain evidence="2">Pbs1</strain>
    </source>
</reference>
<evidence type="ECO:0000313" key="3">
    <source>
        <dbReference type="Proteomes" id="UP001158986"/>
    </source>
</evidence>
<keyword evidence="1" id="KW-0472">Membrane</keyword>
<feature type="transmembrane region" description="Helical" evidence="1">
    <location>
        <begin position="12"/>
        <end position="34"/>
    </location>
</feature>
<comment type="caution">
    <text evidence="2">The sequence shown here is derived from an EMBL/GenBank/DDBJ whole genome shotgun (WGS) entry which is preliminary data.</text>
</comment>
<name>A0ABN8D1V4_9STRA</name>
<evidence type="ECO:0000313" key="2">
    <source>
        <dbReference type="EMBL" id="CAH0517343.1"/>
    </source>
</evidence>
<accession>A0ABN8D1V4</accession>
<keyword evidence="1" id="KW-0812">Transmembrane</keyword>